<dbReference type="AlphaFoldDB" id="A0A1H7QW65"/>
<keyword evidence="2" id="KW-0808">Transferase</keyword>
<evidence type="ECO:0000259" key="1">
    <source>
        <dbReference type="Pfam" id="PF13302"/>
    </source>
</evidence>
<dbReference type="EMBL" id="FOAB01000004">
    <property type="protein sequence ID" value="SEL52119.1"/>
    <property type="molecule type" value="Genomic_DNA"/>
</dbReference>
<dbReference type="Pfam" id="PF13302">
    <property type="entry name" value="Acetyltransf_3"/>
    <property type="match status" value="1"/>
</dbReference>
<feature type="domain" description="N-acetyltransferase" evidence="1">
    <location>
        <begin position="10"/>
        <end position="148"/>
    </location>
</feature>
<protein>
    <submittedName>
        <fullName evidence="2">Ribosomal-protein-alanine N-acetyltransferase</fullName>
    </submittedName>
</protein>
<dbReference type="PANTHER" id="PTHR43792">
    <property type="entry name" value="GNAT FAMILY, PUTATIVE (AFU_ORTHOLOGUE AFUA_3G00765)-RELATED-RELATED"/>
    <property type="match status" value="1"/>
</dbReference>
<evidence type="ECO:0000313" key="2">
    <source>
        <dbReference type="EMBL" id="SEL52119.1"/>
    </source>
</evidence>
<dbReference type="InterPro" id="IPR016181">
    <property type="entry name" value="Acyl_CoA_acyltransferase"/>
</dbReference>
<name>A0A1H7QW65_AQUAM</name>
<dbReference type="InterPro" id="IPR000182">
    <property type="entry name" value="GNAT_dom"/>
</dbReference>
<organism evidence="2 3">
    <name type="scientific">Aquimarina amphilecti</name>
    <dbReference type="NCBI Taxonomy" id="1038014"/>
    <lineage>
        <taxon>Bacteria</taxon>
        <taxon>Pseudomonadati</taxon>
        <taxon>Bacteroidota</taxon>
        <taxon>Flavobacteriia</taxon>
        <taxon>Flavobacteriales</taxon>
        <taxon>Flavobacteriaceae</taxon>
        <taxon>Aquimarina</taxon>
    </lineage>
</organism>
<reference evidence="2 3" key="1">
    <citation type="submission" date="2016-10" db="EMBL/GenBank/DDBJ databases">
        <authorList>
            <person name="de Groot N.N."/>
        </authorList>
    </citation>
    <scope>NUCLEOTIDE SEQUENCE [LARGE SCALE GENOMIC DNA]</scope>
    <source>
        <strain evidence="2 3">DSM 25232</strain>
    </source>
</reference>
<dbReference type="GO" id="GO:0005737">
    <property type="term" value="C:cytoplasm"/>
    <property type="evidence" value="ECO:0007669"/>
    <property type="project" value="TreeGrafter"/>
</dbReference>
<accession>A0A1H7QW65</accession>
<evidence type="ECO:0000313" key="3">
    <source>
        <dbReference type="Proteomes" id="UP000198521"/>
    </source>
</evidence>
<dbReference type="PANTHER" id="PTHR43792:SF9">
    <property type="entry name" value="RIBOSOMAL-PROTEIN-ALANINE ACETYLTRANSFERASE"/>
    <property type="match status" value="1"/>
</dbReference>
<dbReference type="Proteomes" id="UP000198521">
    <property type="component" value="Unassembled WGS sequence"/>
</dbReference>
<dbReference type="InterPro" id="IPR051531">
    <property type="entry name" value="N-acetyltransferase"/>
</dbReference>
<keyword evidence="3" id="KW-1185">Reference proteome</keyword>
<proteinExistence type="predicted"/>
<dbReference type="GO" id="GO:0008999">
    <property type="term" value="F:protein-N-terminal-alanine acetyltransferase activity"/>
    <property type="evidence" value="ECO:0007669"/>
    <property type="project" value="TreeGrafter"/>
</dbReference>
<dbReference type="SUPFAM" id="SSF55729">
    <property type="entry name" value="Acyl-CoA N-acyltransferases (Nat)"/>
    <property type="match status" value="1"/>
</dbReference>
<gene>
    <name evidence="2" type="ORF">SAMN04487910_2709</name>
</gene>
<sequence>MKFPILESERVTLRQFVNSDLENVFKGLSHPDIIKYYGVSYDSLEATKEQLIWFSDLEKNQNGIWWAVCSKDDGSFLGAGGLNNLSKENKKAEIGFWLLSENWGKGFMTETMPLIFNYAFDSLGLHRIEGFVETKNMNCKNALAKLKFNLEGTMRDCEVKNGKFISLDIYSKIADK</sequence>
<dbReference type="Gene3D" id="3.40.630.30">
    <property type="match status" value="1"/>
</dbReference>
<dbReference type="STRING" id="1038014.SAMN04487910_2709"/>